<dbReference type="InterPro" id="IPR029016">
    <property type="entry name" value="GAF-like_dom_sf"/>
</dbReference>
<feature type="transmembrane region" description="Helical" evidence="19">
    <location>
        <begin position="139"/>
        <end position="161"/>
    </location>
</feature>
<comment type="subcellular location">
    <subcellularLocation>
        <location evidence="3">Cytoplasm</location>
    </subcellularLocation>
</comment>
<evidence type="ECO:0000256" key="12">
    <source>
        <dbReference type="ARBA" id="ARBA00022777"/>
    </source>
</evidence>
<keyword evidence="14" id="KW-0408">Iron</keyword>
<keyword evidence="22" id="KW-1185">Reference proteome</keyword>
<dbReference type="GO" id="GO:0016020">
    <property type="term" value="C:membrane"/>
    <property type="evidence" value="ECO:0007669"/>
    <property type="project" value="InterPro"/>
</dbReference>
<keyword evidence="16" id="KW-0411">Iron-sulfur</keyword>
<evidence type="ECO:0000256" key="11">
    <source>
        <dbReference type="ARBA" id="ARBA00022741"/>
    </source>
</evidence>
<evidence type="ECO:0000313" key="22">
    <source>
        <dbReference type="Proteomes" id="UP000505377"/>
    </source>
</evidence>
<dbReference type="GO" id="GO:0000155">
    <property type="term" value="F:phosphorelay sensor kinase activity"/>
    <property type="evidence" value="ECO:0007669"/>
    <property type="project" value="InterPro"/>
</dbReference>
<feature type="transmembrane region" description="Helical" evidence="19">
    <location>
        <begin position="82"/>
        <end position="102"/>
    </location>
</feature>
<feature type="transmembrane region" description="Helical" evidence="19">
    <location>
        <begin position="108"/>
        <end position="127"/>
    </location>
</feature>
<comment type="catalytic activity">
    <reaction evidence="1">
        <text>ATP + protein L-histidine = ADP + protein N-phospho-L-histidine.</text>
        <dbReference type="EC" id="2.7.13.3"/>
    </reaction>
</comment>
<evidence type="ECO:0000256" key="7">
    <source>
        <dbReference type="ARBA" id="ARBA00022490"/>
    </source>
</evidence>
<dbReference type="InterPro" id="IPR005467">
    <property type="entry name" value="His_kinase_dom"/>
</dbReference>
<dbReference type="SMART" id="SM00387">
    <property type="entry name" value="HATPase_c"/>
    <property type="match status" value="1"/>
</dbReference>
<keyword evidence="15" id="KW-0902">Two-component regulatory system</keyword>
<dbReference type="GO" id="GO:0051539">
    <property type="term" value="F:4 iron, 4 sulfur cluster binding"/>
    <property type="evidence" value="ECO:0007669"/>
    <property type="project" value="UniProtKB-KW"/>
</dbReference>
<comment type="function">
    <text evidence="17">Member of the two-component regulatory system NreB/NreC involved in the control of dissimilatory nitrate/nitrite reduction in response to oxygen. NreB functions as a direct oxygen sensor histidine kinase which is autophosphorylated, in the absence of oxygen, probably at the conserved histidine residue, and transfers its phosphate group probably to a conserved aspartate residue of NreC. NreB/NreC activates the expression of the nitrate (narGHJI) and nitrite (nir) reductase operons, as well as the putative nitrate transporter gene narT.</text>
</comment>
<comment type="cofactor">
    <cofactor evidence="2">
        <name>[4Fe-4S] cluster</name>
        <dbReference type="ChEBI" id="CHEBI:49883"/>
    </cofactor>
</comment>
<evidence type="ECO:0000256" key="15">
    <source>
        <dbReference type="ARBA" id="ARBA00023012"/>
    </source>
</evidence>
<reference evidence="21 22" key="1">
    <citation type="submission" date="2020-05" db="EMBL/GenBank/DDBJ databases">
        <authorList>
            <person name="Mo P."/>
        </authorList>
    </citation>
    <scope>NUCLEOTIDE SEQUENCE [LARGE SCALE GENOMIC DNA]</scope>
    <source>
        <strain evidence="21 22">Gen01</strain>
    </source>
</reference>
<feature type="transmembrane region" description="Helical" evidence="19">
    <location>
        <begin position="215"/>
        <end position="232"/>
    </location>
</feature>
<dbReference type="InterPro" id="IPR011712">
    <property type="entry name" value="Sig_transdc_His_kin_sub3_dim/P"/>
</dbReference>
<keyword evidence="7" id="KW-0963">Cytoplasm</keyword>
<dbReference type="Pfam" id="PF02518">
    <property type="entry name" value="HATPase_c"/>
    <property type="match status" value="1"/>
</dbReference>
<dbReference type="CDD" id="cd16917">
    <property type="entry name" value="HATPase_UhpB-NarQ-NarX-like"/>
    <property type="match status" value="1"/>
</dbReference>
<feature type="domain" description="Histidine kinase" evidence="20">
    <location>
        <begin position="576"/>
        <end position="661"/>
    </location>
</feature>
<dbReference type="GO" id="GO:0005524">
    <property type="term" value="F:ATP binding"/>
    <property type="evidence" value="ECO:0007669"/>
    <property type="project" value="UniProtKB-KW"/>
</dbReference>
<dbReference type="InterPro" id="IPR003594">
    <property type="entry name" value="HATPase_dom"/>
</dbReference>
<evidence type="ECO:0000259" key="20">
    <source>
        <dbReference type="PROSITE" id="PS50109"/>
    </source>
</evidence>
<keyword evidence="6" id="KW-0004">4Fe-4S</keyword>
<dbReference type="Proteomes" id="UP000505377">
    <property type="component" value="Chromosome"/>
</dbReference>
<name>A0A6M6JQ87_9PSEU</name>
<dbReference type="RefSeq" id="WP_172167476.1">
    <property type="nucleotide sequence ID" value="NZ_CP053564.1"/>
</dbReference>
<dbReference type="InterPro" id="IPR036890">
    <property type="entry name" value="HATPase_C_sf"/>
</dbReference>
<evidence type="ECO:0000256" key="1">
    <source>
        <dbReference type="ARBA" id="ARBA00000085"/>
    </source>
</evidence>
<evidence type="ECO:0000256" key="3">
    <source>
        <dbReference type="ARBA" id="ARBA00004496"/>
    </source>
</evidence>
<evidence type="ECO:0000256" key="17">
    <source>
        <dbReference type="ARBA" id="ARBA00024827"/>
    </source>
</evidence>
<evidence type="ECO:0000256" key="8">
    <source>
        <dbReference type="ARBA" id="ARBA00022553"/>
    </source>
</evidence>
<dbReference type="SUPFAM" id="SSF55781">
    <property type="entry name" value="GAF domain-like"/>
    <property type="match status" value="1"/>
</dbReference>
<keyword evidence="12 21" id="KW-0418">Kinase</keyword>
<dbReference type="PRINTS" id="PR00344">
    <property type="entry name" value="BCTRLSENSOR"/>
</dbReference>
<dbReference type="GO" id="GO:0046872">
    <property type="term" value="F:metal ion binding"/>
    <property type="evidence" value="ECO:0007669"/>
    <property type="project" value="UniProtKB-KW"/>
</dbReference>
<dbReference type="Pfam" id="PF07730">
    <property type="entry name" value="HisKA_3"/>
    <property type="match status" value="1"/>
</dbReference>
<dbReference type="Gene3D" id="3.30.450.40">
    <property type="match status" value="1"/>
</dbReference>
<feature type="transmembrane region" description="Helical" evidence="19">
    <location>
        <begin position="51"/>
        <end position="70"/>
    </location>
</feature>
<feature type="transmembrane region" description="Helical" evidence="19">
    <location>
        <begin position="26"/>
        <end position="45"/>
    </location>
</feature>
<evidence type="ECO:0000256" key="5">
    <source>
        <dbReference type="ARBA" id="ARBA00017322"/>
    </source>
</evidence>
<evidence type="ECO:0000256" key="13">
    <source>
        <dbReference type="ARBA" id="ARBA00022840"/>
    </source>
</evidence>
<keyword evidence="9" id="KW-0808">Transferase</keyword>
<keyword evidence="8" id="KW-0597">Phosphoprotein</keyword>
<evidence type="ECO:0000256" key="6">
    <source>
        <dbReference type="ARBA" id="ARBA00022485"/>
    </source>
</evidence>
<dbReference type="AlphaFoldDB" id="A0A6M6JQ87"/>
<dbReference type="Gene3D" id="1.20.5.1930">
    <property type="match status" value="1"/>
</dbReference>
<keyword evidence="19" id="KW-0812">Transmembrane</keyword>
<dbReference type="EMBL" id="CP053564">
    <property type="protein sequence ID" value="QJY50224.1"/>
    <property type="molecule type" value="Genomic_DNA"/>
</dbReference>
<feature type="transmembrane region" description="Helical" evidence="19">
    <location>
        <begin position="238"/>
        <end position="261"/>
    </location>
</feature>
<evidence type="ECO:0000256" key="10">
    <source>
        <dbReference type="ARBA" id="ARBA00022723"/>
    </source>
</evidence>
<dbReference type="GO" id="GO:0046983">
    <property type="term" value="F:protein dimerization activity"/>
    <property type="evidence" value="ECO:0007669"/>
    <property type="project" value="InterPro"/>
</dbReference>
<keyword evidence="13" id="KW-0067">ATP-binding</keyword>
<evidence type="ECO:0000256" key="19">
    <source>
        <dbReference type="SAM" id="Phobius"/>
    </source>
</evidence>
<evidence type="ECO:0000256" key="18">
    <source>
        <dbReference type="ARBA" id="ARBA00030800"/>
    </source>
</evidence>
<dbReference type="Gene3D" id="3.30.565.10">
    <property type="entry name" value="Histidine kinase-like ATPase, C-terminal domain"/>
    <property type="match status" value="1"/>
</dbReference>
<keyword evidence="11" id="KW-0547">Nucleotide-binding</keyword>
<evidence type="ECO:0000256" key="16">
    <source>
        <dbReference type="ARBA" id="ARBA00023014"/>
    </source>
</evidence>
<organism evidence="21 22">
    <name type="scientific">Pseudonocardia broussonetiae</name>
    <dbReference type="NCBI Taxonomy" id="2736640"/>
    <lineage>
        <taxon>Bacteria</taxon>
        <taxon>Bacillati</taxon>
        <taxon>Actinomycetota</taxon>
        <taxon>Actinomycetes</taxon>
        <taxon>Pseudonocardiales</taxon>
        <taxon>Pseudonocardiaceae</taxon>
        <taxon>Pseudonocardia</taxon>
    </lineage>
</organism>
<protein>
    <recommendedName>
        <fullName evidence="5">Oxygen sensor histidine kinase NreB</fullName>
        <ecNumber evidence="4">2.7.13.3</ecNumber>
    </recommendedName>
    <alternativeName>
        <fullName evidence="18">Nitrogen regulation protein B</fullName>
    </alternativeName>
</protein>
<dbReference type="GO" id="GO:0005737">
    <property type="term" value="C:cytoplasm"/>
    <property type="evidence" value="ECO:0007669"/>
    <property type="project" value="UniProtKB-SubCell"/>
</dbReference>
<dbReference type="SUPFAM" id="SSF55874">
    <property type="entry name" value="ATPase domain of HSP90 chaperone/DNA topoisomerase II/histidine kinase"/>
    <property type="match status" value="1"/>
</dbReference>
<gene>
    <name evidence="21" type="ORF">HOP40_34435</name>
</gene>
<evidence type="ECO:0000256" key="4">
    <source>
        <dbReference type="ARBA" id="ARBA00012438"/>
    </source>
</evidence>
<dbReference type="PANTHER" id="PTHR24421:SF10">
    <property type="entry name" value="NITRATE_NITRITE SENSOR PROTEIN NARQ"/>
    <property type="match status" value="1"/>
</dbReference>
<evidence type="ECO:0000313" key="21">
    <source>
        <dbReference type="EMBL" id="QJY50224.1"/>
    </source>
</evidence>
<keyword evidence="10" id="KW-0479">Metal-binding</keyword>
<feature type="transmembrane region" description="Helical" evidence="19">
    <location>
        <begin position="181"/>
        <end position="203"/>
    </location>
</feature>
<evidence type="ECO:0000256" key="2">
    <source>
        <dbReference type="ARBA" id="ARBA00001966"/>
    </source>
</evidence>
<dbReference type="EC" id="2.7.13.3" evidence="4"/>
<dbReference type="InterPro" id="IPR050482">
    <property type="entry name" value="Sensor_HK_TwoCompSys"/>
</dbReference>
<dbReference type="InterPro" id="IPR004358">
    <property type="entry name" value="Sig_transdc_His_kin-like_C"/>
</dbReference>
<feature type="transmembrane region" description="Helical" evidence="19">
    <location>
        <begin position="273"/>
        <end position="297"/>
    </location>
</feature>
<keyword evidence="19" id="KW-0472">Membrane</keyword>
<sequence>MAATPVLPTAPAAGGTGRVLALPVPVLLLGAAALAAVAAAGPLVAAPVPSAGPAMTVALAASFLPLAVLVLRRVPRHPIGRLMLLVGGLAGLAAAAVAWSGFLPAAWLSQWLWLPAWALIPVVLLLVPDGRLPSRRWRPLLAGLVAAGTVLVLAAAAAAAVEPRSLFSGEEIAGPARSLLLVARGAALVTGAAVLGVLASLGVRWRRADRDERGQLACLAPAGVLLLAGVGLDAAQVPFAWVPAVVAFPLGLTVAVLRYRFHDLDLHIHRGTVWAVLTGFVVAVYVGVATLVGATVAEPGSPTGSVVAAATVAALLQPAHWVAQRGVRRLLYGRRDEPYAVLTELGRSLEGVRDPLAALPRIAESVVTTLRVPYAAVRVVDDDGSSGTAAEHGRWAGEPAAFPMVAHGAVVGELLVAPRTAGARFTAAEARLLRDLAGQAAQAAHACRSALALQRARDRLVLAREEERRRLRRDLHDGVASALVGTRLLAEAARRTVAVDGPAPGLLDALAADLDGCTAEVRELIDGLRPAALDAGLGPALDGLVARFGGEGPEIALDVGADLDDLPAAVEVAAYRIVAEALTNVVKHAGAAHARIVVGRDDRHLAVTVTDDGRGLGGSPSPDGVGLTSVHDRAGELGGRAEVTSSEGGGTTVAVLLPLRS</sequence>
<keyword evidence="19" id="KW-1133">Transmembrane helix</keyword>
<proteinExistence type="predicted"/>
<evidence type="ECO:0000256" key="9">
    <source>
        <dbReference type="ARBA" id="ARBA00022679"/>
    </source>
</evidence>
<evidence type="ECO:0000256" key="14">
    <source>
        <dbReference type="ARBA" id="ARBA00023004"/>
    </source>
</evidence>
<dbReference type="PANTHER" id="PTHR24421">
    <property type="entry name" value="NITRATE/NITRITE SENSOR PROTEIN NARX-RELATED"/>
    <property type="match status" value="1"/>
</dbReference>
<dbReference type="PROSITE" id="PS50109">
    <property type="entry name" value="HIS_KIN"/>
    <property type="match status" value="1"/>
</dbReference>
<accession>A0A6M6JQ87</accession>
<dbReference type="KEGG" id="pbro:HOP40_34435"/>